<dbReference type="PANTHER" id="PTHR42852:SF13">
    <property type="entry name" value="PROTEIN DIPZ"/>
    <property type="match status" value="1"/>
</dbReference>
<feature type="transmembrane region" description="Helical" evidence="1">
    <location>
        <begin position="156"/>
        <end position="177"/>
    </location>
</feature>
<dbReference type="InterPro" id="IPR041017">
    <property type="entry name" value="Thioredoxin_10"/>
</dbReference>
<dbReference type="SUPFAM" id="SSF52833">
    <property type="entry name" value="Thioredoxin-like"/>
    <property type="match status" value="1"/>
</dbReference>
<dbReference type="InterPro" id="IPR050553">
    <property type="entry name" value="Thioredoxin_ResA/DsbE_sf"/>
</dbReference>
<dbReference type="AlphaFoldDB" id="A0A9E7BYP2"/>
<evidence type="ECO:0000313" key="4">
    <source>
        <dbReference type="Proteomes" id="UP001162834"/>
    </source>
</evidence>
<reference evidence="3" key="1">
    <citation type="journal article" date="2022" name="Int. J. Syst. Evol. Microbiol.">
        <title>Pseudomonas aegrilactucae sp. nov. and Pseudomonas morbosilactucae sp. nov., pathogens causing bacterial rot of lettuce in Japan.</title>
        <authorList>
            <person name="Sawada H."/>
            <person name="Fujikawa T."/>
            <person name="Satou M."/>
        </authorList>
    </citation>
    <scope>NUCLEOTIDE SEQUENCE</scope>
    <source>
        <strain evidence="3">0166_1</strain>
    </source>
</reference>
<dbReference type="RefSeq" id="WP_259313396.1">
    <property type="nucleotide sequence ID" value="NZ_CP087164.1"/>
</dbReference>
<evidence type="ECO:0000259" key="2">
    <source>
        <dbReference type="PROSITE" id="PS51352"/>
    </source>
</evidence>
<dbReference type="Gene3D" id="2.60.120.260">
    <property type="entry name" value="Galactose-binding domain-like"/>
    <property type="match status" value="1"/>
</dbReference>
<dbReference type="Pfam" id="PF08534">
    <property type="entry name" value="Redoxin"/>
    <property type="match status" value="1"/>
</dbReference>
<evidence type="ECO:0000313" key="3">
    <source>
        <dbReference type="EMBL" id="UGS33702.1"/>
    </source>
</evidence>
<evidence type="ECO:0000256" key="1">
    <source>
        <dbReference type="SAM" id="Phobius"/>
    </source>
</evidence>
<dbReference type="Gene3D" id="3.40.30.10">
    <property type="entry name" value="Glutaredoxin"/>
    <property type="match status" value="1"/>
</dbReference>
<feature type="transmembrane region" description="Helical" evidence="1">
    <location>
        <begin position="40"/>
        <end position="62"/>
    </location>
</feature>
<dbReference type="CDD" id="cd03012">
    <property type="entry name" value="TlpA_like_DipZ_like"/>
    <property type="match status" value="1"/>
</dbReference>
<dbReference type="InterPro" id="IPR036249">
    <property type="entry name" value="Thioredoxin-like_sf"/>
</dbReference>
<dbReference type="PROSITE" id="PS51352">
    <property type="entry name" value="THIOREDOXIN_2"/>
    <property type="match status" value="1"/>
</dbReference>
<dbReference type="EMBL" id="CP087164">
    <property type="protein sequence ID" value="UGS33702.1"/>
    <property type="molecule type" value="Genomic_DNA"/>
</dbReference>
<accession>A0A9E7BYP2</accession>
<gene>
    <name evidence="3" type="primary">dipZ_1</name>
    <name evidence="3" type="ORF">DSM104329_00067</name>
</gene>
<feature type="transmembrane region" description="Helical" evidence="1">
    <location>
        <begin position="189"/>
        <end position="208"/>
    </location>
</feature>
<dbReference type="Pfam" id="PF17991">
    <property type="entry name" value="Thioredoxin_10"/>
    <property type="match status" value="1"/>
</dbReference>
<organism evidence="3 4">
    <name type="scientific">Capillimicrobium parvum</name>
    <dbReference type="NCBI Taxonomy" id="2884022"/>
    <lineage>
        <taxon>Bacteria</taxon>
        <taxon>Bacillati</taxon>
        <taxon>Actinomycetota</taxon>
        <taxon>Thermoleophilia</taxon>
        <taxon>Solirubrobacterales</taxon>
        <taxon>Capillimicrobiaceae</taxon>
        <taxon>Capillimicrobium</taxon>
    </lineage>
</organism>
<dbReference type="InterPro" id="IPR013766">
    <property type="entry name" value="Thioredoxin_domain"/>
</dbReference>
<dbReference type="InterPro" id="IPR013740">
    <property type="entry name" value="Redoxin"/>
</dbReference>
<feature type="transmembrane region" description="Helical" evidence="1">
    <location>
        <begin position="74"/>
        <end position="93"/>
    </location>
</feature>
<dbReference type="KEGG" id="sbae:DSM104329_00067"/>
<keyword evidence="1" id="KW-0812">Transmembrane</keyword>
<dbReference type="Proteomes" id="UP001162834">
    <property type="component" value="Chromosome"/>
</dbReference>
<proteinExistence type="predicted"/>
<name>A0A9E7BYP2_9ACTN</name>
<dbReference type="PANTHER" id="PTHR42852">
    <property type="entry name" value="THIOL:DISULFIDE INTERCHANGE PROTEIN DSBE"/>
    <property type="match status" value="1"/>
</dbReference>
<protein>
    <submittedName>
        <fullName evidence="3">Protein DipZ</fullName>
    </submittedName>
</protein>
<keyword evidence="1" id="KW-1133">Transmembrane helix</keyword>
<feature type="domain" description="Thioredoxin" evidence="2">
    <location>
        <begin position="274"/>
        <end position="422"/>
    </location>
</feature>
<keyword evidence="1" id="KW-0472">Membrane</keyword>
<keyword evidence="4" id="KW-1185">Reference proteome</keyword>
<dbReference type="GO" id="GO:0016491">
    <property type="term" value="F:oxidoreductase activity"/>
    <property type="evidence" value="ECO:0007669"/>
    <property type="project" value="InterPro"/>
</dbReference>
<sequence length="584" mass="61447">MVLLVAFAFLAGAATALSPCVLPVLPVALAAGVTGGRRRPLGVVVGLAAAFAFATVALVYAIDALGLPDDLVRTLAIAVLLGFGVVLMVPPLAARVEAAIGRIVPSPEGGAHAEGGFGSGVIVGAGLGLVYAPCAGPILAGVITVSAAQPFTAGRLAVALAYAAGSAVVLYVLMLGGRRLTRRLARRSGALQMGAGAVMVVVAVLMLADYDVRFQNAIADDLPAFVVNPTRSLESSRAVHDRLADLHPARRGIGTAAAHPSALTRAGGIHGKVLPVLGTAPEFLGTQRWFNTPGDRPLTLRELRGRVVLVDFWTYTCINCIRTLPFLKAWDARYRSEGLTIVGVHTPEFPFERDAGNVRDAIGRNGLRYPVAQDNEYATWNAYGNEYWPATYLIDARGRVRYVHFGEGDDDQTEQAIRDLLAEAGDRPGAHAPPVKAEGVSRQITTPESYLGSARFASGRLTDGVQDFAEAAAGPAPNGIAYDGTWEIAPEAATAVRDAKLSLDFGAQRVFLVLGSEDRRPRPVRVLLDGRPIPPGLAGPDVHGGAAIVDRQRLYRLVDLPRAGHHVLTLEVAPGVSGYAFTFG</sequence>